<dbReference type="SUPFAM" id="SSF48008">
    <property type="entry name" value="GntR ligand-binding domain-like"/>
    <property type="match status" value="1"/>
</dbReference>
<keyword evidence="2" id="KW-1185">Reference proteome</keyword>
<dbReference type="OrthoDB" id="4164516at2"/>
<dbReference type="InterPro" id="IPR008920">
    <property type="entry name" value="TF_FadR/GntR_C"/>
</dbReference>
<dbReference type="EMBL" id="SOFI01000003">
    <property type="protein sequence ID" value="TFB79739.1"/>
    <property type="molecule type" value="Genomic_DNA"/>
</dbReference>
<comment type="caution">
    <text evidence="1">The sequence shown here is derived from an EMBL/GenBank/DDBJ whole genome shotgun (WGS) entry which is preliminary data.</text>
</comment>
<dbReference type="InterPro" id="IPR036388">
    <property type="entry name" value="WH-like_DNA-bd_sf"/>
</dbReference>
<dbReference type="AlphaFoldDB" id="A0A4R8VA41"/>
<dbReference type="Proteomes" id="UP000298488">
    <property type="component" value="Unassembled WGS sequence"/>
</dbReference>
<dbReference type="InterPro" id="IPR011711">
    <property type="entry name" value="GntR_C"/>
</dbReference>
<dbReference type="Pfam" id="PF00392">
    <property type="entry name" value="GntR"/>
    <property type="match status" value="1"/>
</dbReference>
<accession>A0A4R8VA41</accession>
<dbReference type="PANTHER" id="PTHR43537:SF45">
    <property type="entry name" value="GNTR FAMILY REGULATORY PROTEIN"/>
    <property type="match status" value="1"/>
</dbReference>
<gene>
    <name evidence="1" type="ORF">E3N84_06605</name>
</gene>
<dbReference type="SMART" id="SM00345">
    <property type="entry name" value="HTH_GNTR"/>
    <property type="match status" value="1"/>
</dbReference>
<dbReference type="GO" id="GO:0003700">
    <property type="term" value="F:DNA-binding transcription factor activity"/>
    <property type="evidence" value="ECO:0007669"/>
    <property type="project" value="InterPro"/>
</dbReference>
<protein>
    <submittedName>
        <fullName evidence="1">GntR family transcriptional regulator</fullName>
    </submittedName>
</protein>
<name>A0A4R8VA41_9MICO</name>
<proteinExistence type="predicted"/>
<dbReference type="InterPro" id="IPR036390">
    <property type="entry name" value="WH_DNA-bd_sf"/>
</dbReference>
<dbReference type="CDD" id="cd07377">
    <property type="entry name" value="WHTH_GntR"/>
    <property type="match status" value="1"/>
</dbReference>
<sequence length="226" mass="25039">MASIGKVDKVASLRERIRESLAAAIISGELAPGAMVTVPLLAAEFEVSATPVREAMLDLEQRGFVQSVANKGFRVTQVSQRDLQEIIEIRTMLEAPIMADLSQTITADEMPRWRHLADLISEHADAGNLTEFLETDREFHLGLIGLHGNRRLVEMVKELRSQTRMVGLAKMTNTPELSKSGREHHEMLDLIERGESDALRSLMATHFAHVLAWWGPGPAAEVDPSL</sequence>
<dbReference type="PANTHER" id="PTHR43537">
    <property type="entry name" value="TRANSCRIPTIONAL REGULATOR, GNTR FAMILY"/>
    <property type="match status" value="1"/>
</dbReference>
<dbReference type="Gene3D" id="1.20.120.530">
    <property type="entry name" value="GntR ligand-binding domain-like"/>
    <property type="match status" value="1"/>
</dbReference>
<dbReference type="Pfam" id="PF07729">
    <property type="entry name" value="FCD"/>
    <property type="match status" value="1"/>
</dbReference>
<dbReference type="PROSITE" id="PS50949">
    <property type="entry name" value="HTH_GNTR"/>
    <property type="match status" value="1"/>
</dbReference>
<evidence type="ECO:0000313" key="2">
    <source>
        <dbReference type="Proteomes" id="UP000298488"/>
    </source>
</evidence>
<evidence type="ECO:0000313" key="1">
    <source>
        <dbReference type="EMBL" id="TFB79739.1"/>
    </source>
</evidence>
<dbReference type="SUPFAM" id="SSF46785">
    <property type="entry name" value="Winged helix' DNA-binding domain"/>
    <property type="match status" value="1"/>
</dbReference>
<dbReference type="Gene3D" id="1.10.10.10">
    <property type="entry name" value="Winged helix-like DNA-binding domain superfamily/Winged helix DNA-binding domain"/>
    <property type="match status" value="1"/>
</dbReference>
<dbReference type="InterPro" id="IPR000524">
    <property type="entry name" value="Tscrpt_reg_HTH_GntR"/>
</dbReference>
<dbReference type="RefSeq" id="WP_104095611.1">
    <property type="nucleotide sequence ID" value="NZ_JACHBP010000001.1"/>
</dbReference>
<dbReference type="SMART" id="SM00895">
    <property type="entry name" value="FCD"/>
    <property type="match status" value="1"/>
</dbReference>
<reference evidence="1 2" key="1">
    <citation type="submission" date="2019-03" db="EMBL/GenBank/DDBJ databases">
        <title>Genomics of glacier-inhabiting Cryobacterium strains.</title>
        <authorList>
            <person name="Liu Q."/>
            <person name="Xin Y.-H."/>
        </authorList>
    </citation>
    <scope>NUCLEOTIDE SEQUENCE [LARGE SCALE GENOMIC DNA]</scope>
    <source>
        <strain evidence="1 2">CGMCC 1.10440</strain>
    </source>
</reference>
<organism evidence="1 2">
    <name type="scientific">Terrimesophilobacter mesophilus</name>
    <dbReference type="NCBI Taxonomy" id="433647"/>
    <lineage>
        <taxon>Bacteria</taxon>
        <taxon>Bacillati</taxon>
        <taxon>Actinomycetota</taxon>
        <taxon>Actinomycetes</taxon>
        <taxon>Micrococcales</taxon>
        <taxon>Microbacteriaceae</taxon>
        <taxon>Terrimesophilobacter</taxon>
    </lineage>
</organism>